<sequence length="87" mass="9281">MSEGRCGEQISPDGNWRWDGHTWVPNDDAPGGVDNPLEITEGEAFEVVAQLDCSSDTAAVGQVVTLSCYSGDEVPAAYDKITIADSY</sequence>
<gene>
    <name evidence="2" type="ORF">SAMN05192576_1786</name>
</gene>
<dbReference type="OrthoDB" id="3788564at2"/>
<reference evidence="2 3" key="1">
    <citation type="submission" date="2016-10" db="EMBL/GenBank/DDBJ databases">
        <authorList>
            <person name="de Groot N.N."/>
        </authorList>
    </citation>
    <scope>NUCLEOTIDE SEQUENCE [LARGE SCALE GENOMIC DNA]</scope>
    <source>
        <strain evidence="2 3">CGMCC 1.11147</strain>
    </source>
</reference>
<name>A0A1G9ZMN3_9ACTN</name>
<proteinExistence type="predicted"/>
<accession>A0A1G9ZMN3</accession>
<evidence type="ECO:0000313" key="2">
    <source>
        <dbReference type="EMBL" id="SDN22608.1"/>
    </source>
</evidence>
<keyword evidence="3" id="KW-1185">Reference proteome</keyword>
<dbReference type="RefSeq" id="WP_091023841.1">
    <property type="nucleotide sequence ID" value="NZ_BKAE01000007.1"/>
</dbReference>
<dbReference type="AlphaFoldDB" id="A0A1G9ZMN3"/>
<organism evidence="2 3">
    <name type="scientific">Nocardioides szechwanensis</name>
    <dbReference type="NCBI Taxonomy" id="1005944"/>
    <lineage>
        <taxon>Bacteria</taxon>
        <taxon>Bacillati</taxon>
        <taxon>Actinomycetota</taxon>
        <taxon>Actinomycetes</taxon>
        <taxon>Propionibacteriales</taxon>
        <taxon>Nocardioidaceae</taxon>
        <taxon>Nocardioides</taxon>
    </lineage>
</organism>
<evidence type="ECO:0000313" key="3">
    <source>
        <dbReference type="Proteomes" id="UP000199004"/>
    </source>
</evidence>
<protein>
    <submittedName>
        <fullName evidence="2">Uncharacterized protein</fullName>
    </submittedName>
</protein>
<dbReference type="Proteomes" id="UP000199004">
    <property type="component" value="Unassembled WGS sequence"/>
</dbReference>
<feature type="region of interest" description="Disordered" evidence="1">
    <location>
        <begin position="1"/>
        <end position="21"/>
    </location>
</feature>
<dbReference type="EMBL" id="FNIC01000002">
    <property type="protein sequence ID" value="SDN22608.1"/>
    <property type="molecule type" value="Genomic_DNA"/>
</dbReference>
<evidence type="ECO:0000256" key="1">
    <source>
        <dbReference type="SAM" id="MobiDB-lite"/>
    </source>
</evidence>